<keyword evidence="9" id="KW-0326">Glycosidase</keyword>
<comment type="function">
    <text evidence="1">Flagellum-specific muramidase which hydrolyzes the peptidoglycan layer to assemble the rod structure in the periplasmic space.</text>
</comment>
<dbReference type="SMART" id="SM00047">
    <property type="entry name" value="LYZ2"/>
    <property type="match status" value="1"/>
</dbReference>
<dbReference type="Pfam" id="PF01832">
    <property type="entry name" value="Glucosaminidase"/>
    <property type="match status" value="1"/>
</dbReference>
<comment type="similarity">
    <text evidence="4">In the C-terminal section; belongs to the glycosyl hydrolase 73 family.</text>
</comment>
<evidence type="ECO:0000256" key="6">
    <source>
        <dbReference type="ARBA" id="ARBA00022764"/>
    </source>
</evidence>
<dbReference type="EMBL" id="JAVDWO010000004">
    <property type="protein sequence ID" value="MDR7192576.1"/>
    <property type="molecule type" value="Genomic_DNA"/>
</dbReference>
<evidence type="ECO:0000256" key="3">
    <source>
        <dbReference type="ARBA" id="ARBA00006880"/>
    </source>
</evidence>
<sequence length="396" mass="41491">MRIAAAPIELNPVQRPDAARIDKAAREFEGVFAQMLIKSMRDASFGDALFPGENQLYRDLYDQRLAKSMTDGEGLGLAKVIARQLGGDASGPALDPRLAPPAAPLSGLDGTGGAGMSALPEALGAQTLDLIAGRAMTQAPSDASDARSPMDGFIESLMARARPLADAATGVARTAVAAATQAPAALEQAARAAADTFAPRSPERFVASIWSHAQAAARELGVDAKALVAQAALETGWGRRTISRSDGSTANNLFGIKATGWKGDRATVNTHEYTNGVRHTERADFRAYASPSESFSDYVRLLKQNPRYRQALESGGDVRRFASALQQAGYATDPRYADKLSAIANGPTMDRALASISQFARAGTGAAQPLAAPAAVNTVNTVAEAAERAAQALLRR</sequence>
<proteinExistence type="inferred from homology"/>
<accession>A0ABU1XWR2</accession>
<evidence type="ECO:0000256" key="11">
    <source>
        <dbReference type="ARBA" id="ARBA00030835"/>
    </source>
</evidence>
<name>A0ABU1XWR2_9GAMM</name>
<dbReference type="PRINTS" id="PR01002">
    <property type="entry name" value="FLGFLGJ"/>
</dbReference>
<organism evidence="13 14">
    <name type="scientific">Luteimonas terrae</name>
    <dbReference type="NCBI Taxonomy" id="1530191"/>
    <lineage>
        <taxon>Bacteria</taxon>
        <taxon>Pseudomonadati</taxon>
        <taxon>Pseudomonadota</taxon>
        <taxon>Gammaproteobacteria</taxon>
        <taxon>Lysobacterales</taxon>
        <taxon>Lysobacteraceae</taxon>
        <taxon>Luteimonas</taxon>
    </lineage>
</organism>
<dbReference type="InterPro" id="IPR051056">
    <property type="entry name" value="Glycosyl_Hydrolase_73"/>
</dbReference>
<evidence type="ECO:0000313" key="14">
    <source>
        <dbReference type="Proteomes" id="UP001256588"/>
    </source>
</evidence>
<dbReference type="Gene3D" id="2.10.70.40">
    <property type="entry name" value="peptidoglycan hydrolase"/>
    <property type="match status" value="1"/>
</dbReference>
<keyword evidence="7" id="KW-1005">Bacterial flagellum biogenesis</keyword>
<dbReference type="RefSeq" id="WP_310233755.1">
    <property type="nucleotide sequence ID" value="NZ_JAVDWO010000004.1"/>
</dbReference>
<dbReference type="Gene3D" id="1.10.530.10">
    <property type="match status" value="1"/>
</dbReference>
<gene>
    <name evidence="13" type="ORF">J2W68_001290</name>
</gene>
<evidence type="ECO:0000256" key="8">
    <source>
        <dbReference type="ARBA" id="ARBA00022801"/>
    </source>
</evidence>
<evidence type="ECO:0000256" key="9">
    <source>
        <dbReference type="ARBA" id="ARBA00023295"/>
    </source>
</evidence>
<comment type="caution">
    <text evidence="13">The sequence shown here is derived from an EMBL/GenBank/DDBJ whole genome shotgun (WGS) entry which is preliminary data.</text>
</comment>
<comment type="subcellular location">
    <subcellularLocation>
        <location evidence="2">Periplasm</location>
    </subcellularLocation>
</comment>
<dbReference type="InterPro" id="IPR019301">
    <property type="entry name" value="Flagellar_prot_FlgJ_N"/>
</dbReference>
<feature type="domain" description="Mannosyl-glycoprotein endo-beta-N-acetylglucosamidase-like" evidence="12">
    <location>
        <begin position="195"/>
        <end position="357"/>
    </location>
</feature>
<evidence type="ECO:0000256" key="4">
    <source>
        <dbReference type="ARBA" id="ARBA00007974"/>
    </source>
</evidence>
<dbReference type="Pfam" id="PF10135">
    <property type="entry name" value="Rod-binding"/>
    <property type="match status" value="1"/>
</dbReference>
<evidence type="ECO:0000256" key="2">
    <source>
        <dbReference type="ARBA" id="ARBA00004418"/>
    </source>
</evidence>
<protein>
    <recommendedName>
        <fullName evidence="5">Peptidoglycan hydrolase FlgJ</fullName>
    </recommendedName>
    <alternativeName>
        <fullName evidence="11">Muramidase FlgJ</fullName>
    </alternativeName>
</protein>
<dbReference type="InterPro" id="IPR002901">
    <property type="entry name" value="MGlyc_endo_b_GlcNAc-like_dom"/>
</dbReference>
<reference evidence="13 14" key="1">
    <citation type="submission" date="2023-07" db="EMBL/GenBank/DDBJ databases">
        <title>Sorghum-associated microbial communities from plants grown in Nebraska, USA.</title>
        <authorList>
            <person name="Schachtman D."/>
        </authorList>
    </citation>
    <scope>NUCLEOTIDE SEQUENCE [LARGE SCALE GENOMIC DNA]</scope>
    <source>
        <strain evidence="13 14">4099</strain>
    </source>
</reference>
<keyword evidence="13" id="KW-0966">Cell projection</keyword>
<keyword evidence="10" id="KW-0961">Cell wall biogenesis/degradation</keyword>
<dbReference type="PANTHER" id="PTHR33308">
    <property type="entry name" value="PEPTIDOGLYCAN HYDROLASE FLGJ"/>
    <property type="match status" value="1"/>
</dbReference>
<keyword evidence="14" id="KW-1185">Reference proteome</keyword>
<dbReference type="Proteomes" id="UP001256588">
    <property type="component" value="Unassembled WGS sequence"/>
</dbReference>
<dbReference type="PANTHER" id="PTHR33308:SF9">
    <property type="entry name" value="PEPTIDOGLYCAN HYDROLASE FLGJ"/>
    <property type="match status" value="1"/>
</dbReference>
<keyword evidence="6" id="KW-0574">Periplasm</keyword>
<evidence type="ECO:0000256" key="5">
    <source>
        <dbReference type="ARBA" id="ARBA00013433"/>
    </source>
</evidence>
<evidence type="ECO:0000256" key="1">
    <source>
        <dbReference type="ARBA" id="ARBA00002954"/>
    </source>
</evidence>
<evidence type="ECO:0000259" key="12">
    <source>
        <dbReference type="SMART" id="SM00047"/>
    </source>
</evidence>
<evidence type="ECO:0000256" key="10">
    <source>
        <dbReference type="ARBA" id="ARBA00023316"/>
    </source>
</evidence>
<evidence type="ECO:0000313" key="13">
    <source>
        <dbReference type="EMBL" id="MDR7192576.1"/>
    </source>
</evidence>
<keyword evidence="13" id="KW-0969">Cilium</keyword>
<keyword evidence="8" id="KW-0378">Hydrolase</keyword>
<dbReference type="NCBIfam" id="TIGR02541">
    <property type="entry name" value="flagell_FlgJ"/>
    <property type="match status" value="1"/>
</dbReference>
<keyword evidence="13" id="KW-0282">Flagellum</keyword>
<dbReference type="InterPro" id="IPR013377">
    <property type="entry name" value="FlgJ"/>
</dbReference>
<comment type="similarity">
    <text evidence="3">In the N-terminal section; belongs to the FlgJ family.</text>
</comment>
<evidence type="ECO:0000256" key="7">
    <source>
        <dbReference type="ARBA" id="ARBA00022795"/>
    </source>
</evidence>